<keyword evidence="1" id="KW-1133">Transmembrane helix</keyword>
<dbReference type="STRING" id="1618566.UR35_C0004G0017"/>
<evidence type="ECO:0000256" key="1">
    <source>
        <dbReference type="SAM" id="Phobius"/>
    </source>
</evidence>
<organism evidence="2 3">
    <name type="scientific">Candidatus Woesebacteria bacterium GW2011_GWB1_33_22</name>
    <dbReference type="NCBI Taxonomy" id="1618566"/>
    <lineage>
        <taxon>Bacteria</taxon>
        <taxon>Candidatus Woeseibacteriota</taxon>
    </lineage>
</organism>
<reference evidence="2 3" key="1">
    <citation type="journal article" date="2015" name="Nature">
        <title>rRNA introns, odd ribosomes, and small enigmatic genomes across a large radiation of phyla.</title>
        <authorList>
            <person name="Brown C.T."/>
            <person name="Hug L.A."/>
            <person name="Thomas B.C."/>
            <person name="Sharon I."/>
            <person name="Castelle C.J."/>
            <person name="Singh A."/>
            <person name="Wilkins M.J."/>
            <person name="Williams K.H."/>
            <person name="Banfield J.F."/>
        </authorList>
    </citation>
    <scope>NUCLEOTIDE SEQUENCE [LARGE SCALE GENOMIC DNA]</scope>
</reference>
<evidence type="ECO:0000313" key="2">
    <source>
        <dbReference type="EMBL" id="KKP44985.1"/>
    </source>
</evidence>
<dbReference type="AlphaFoldDB" id="A0A0G0C1D1"/>
<name>A0A0G0C1D1_9BACT</name>
<keyword evidence="1" id="KW-0472">Membrane</keyword>
<proteinExistence type="predicted"/>
<feature type="transmembrane region" description="Helical" evidence="1">
    <location>
        <begin position="20"/>
        <end position="37"/>
    </location>
</feature>
<sequence length="215" mass="24788">MEIWNYLLRLSSISLPDSSINLITLILLSLTAIAGFLSNKRTSEANELSTLPLLVIKPTGKTLGDLEYLIKNIGNGSAYNIKIEKILHVYLKDQKIHEFEFLIKGVNVIERGEKKVLVANSYSNGEINKDLSEFMKFSIDPREEHKRPQDKFFITFKDARGINYYSRIRTGSRGLTFLIPPKKINMKGYLIIIHNEIYKLLLKIYAKSIWKLRKP</sequence>
<evidence type="ECO:0000313" key="3">
    <source>
        <dbReference type="Proteomes" id="UP000034778"/>
    </source>
</evidence>
<dbReference type="Proteomes" id="UP000034778">
    <property type="component" value="Unassembled WGS sequence"/>
</dbReference>
<dbReference type="EMBL" id="LBOW01000004">
    <property type="protein sequence ID" value="KKP44985.1"/>
    <property type="molecule type" value="Genomic_DNA"/>
</dbReference>
<keyword evidence="1" id="KW-0812">Transmembrane</keyword>
<accession>A0A0G0C1D1</accession>
<protein>
    <submittedName>
        <fullName evidence="2">Uncharacterized protein</fullName>
    </submittedName>
</protein>
<comment type="caution">
    <text evidence="2">The sequence shown here is derived from an EMBL/GenBank/DDBJ whole genome shotgun (WGS) entry which is preliminary data.</text>
</comment>
<gene>
    <name evidence="2" type="ORF">UR35_C0004G0017</name>
</gene>